<reference evidence="1" key="1">
    <citation type="submission" date="2021-01" db="EMBL/GenBank/DDBJ databases">
        <title>Whole genome shotgun sequence of Virgisporangium aliadipatigenens NBRC 105644.</title>
        <authorList>
            <person name="Komaki H."/>
            <person name="Tamura T."/>
        </authorList>
    </citation>
    <scope>NUCLEOTIDE SEQUENCE</scope>
    <source>
        <strain evidence="1">NBRC 105644</strain>
    </source>
</reference>
<keyword evidence="2" id="KW-1185">Reference proteome</keyword>
<organism evidence="1 2">
    <name type="scientific">Virgisporangium aliadipatigenens</name>
    <dbReference type="NCBI Taxonomy" id="741659"/>
    <lineage>
        <taxon>Bacteria</taxon>
        <taxon>Bacillati</taxon>
        <taxon>Actinomycetota</taxon>
        <taxon>Actinomycetes</taxon>
        <taxon>Micromonosporales</taxon>
        <taxon>Micromonosporaceae</taxon>
        <taxon>Virgisporangium</taxon>
    </lineage>
</organism>
<protein>
    <submittedName>
        <fullName evidence="1">Uncharacterized protein</fullName>
    </submittedName>
</protein>
<name>A0A8J3YIX5_9ACTN</name>
<evidence type="ECO:0000313" key="2">
    <source>
        <dbReference type="Proteomes" id="UP000619260"/>
    </source>
</evidence>
<dbReference type="AlphaFoldDB" id="A0A8J3YIX5"/>
<dbReference type="Proteomes" id="UP000619260">
    <property type="component" value="Unassembled WGS sequence"/>
</dbReference>
<sequence length="158" mass="16281">MGVPARPEERAPAAAAGGACQLLDLYAVETLLGIRFDVAAAGQSEGALTCVLQQREEGYPDLTLAITPTGATPESFKASATPPGATELPGIGKAAYRLVRPAAGTDPAGPGAGAELGWLTKTNQIMVVRCRLPQPAPQTEADTMGERLVDLARFLDPA</sequence>
<proteinExistence type="predicted"/>
<gene>
    <name evidence="1" type="ORF">Val02_28470</name>
</gene>
<comment type="caution">
    <text evidence="1">The sequence shown here is derived from an EMBL/GenBank/DDBJ whole genome shotgun (WGS) entry which is preliminary data.</text>
</comment>
<accession>A0A8J3YIX5</accession>
<evidence type="ECO:0000313" key="1">
    <source>
        <dbReference type="EMBL" id="GIJ45961.1"/>
    </source>
</evidence>
<dbReference type="EMBL" id="BOPF01000008">
    <property type="protein sequence ID" value="GIJ45961.1"/>
    <property type="molecule type" value="Genomic_DNA"/>
</dbReference>